<feature type="binding site" evidence="4">
    <location>
        <position position="253"/>
    </location>
    <ligand>
        <name>S-adenosyl-L-methionine</name>
        <dbReference type="ChEBI" id="CHEBI:59789"/>
    </ligand>
</feature>
<dbReference type="GO" id="GO:0070475">
    <property type="term" value="P:rRNA base methylation"/>
    <property type="evidence" value="ECO:0007669"/>
    <property type="project" value="TreeGrafter"/>
</dbReference>
<evidence type="ECO:0000256" key="5">
    <source>
        <dbReference type="PROSITE-ProRule" id="PRU10015"/>
    </source>
</evidence>
<dbReference type="GO" id="GO:0070041">
    <property type="term" value="F:rRNA (uridine-C5-)-methyltransferase activity"/>
    <property type="evidence" value="ECO:0007669"/>
    <property type="project" value="TreeGrafter"/>
</dbReference>
<keyword evidence="3 4" id="KW-0949">S-adenosyl-L-methionine</keyword>
<evidence type="ECO:0000256" key="2">
    <source>
        <dbReference type="ARBA" id="ARBA00022679"/>
    </source>
</evidence>
<feature type="binding site" evidence="4">
    <location>
        <position position="334"/>
    </location>
    <ligand>
        <name>S-adenosyl-L-methionine</name>
        <dbReference type="ChEBI" id="CHEBI:59789"/>
    </ligand>
</feature>
<organism evidence="6 7">
    <name type="scientific">Treponema denticola</name>
    <dbReference type="NCBI Taxonomy" id="158"/>
    <lineage>
        <taxon>Bacteria</taxon>
        <taxon>Pseudomonadati</taxon>
        <taxon>Spirochaetota</taxon>
        <taxon>Spirochaetia</taxon>
        <taxon>Spirochaetales</taxon>
        <taxon>Treponemataceae</taxon>
        <taxon>Treponema</taxon>
    </lineage>
</organism>
<protein>
    <submittedName>
        <fullName evidence="6">Class I SAM-dependent RNA methyltransferase</fullName>
    </submittedName>
</protein>
<evidence type="ECO:0000313" key="6">
    <source>
        <dbReference type="EMBL" id="UTC99271.1"/>
    </source>
</evidence>
<feature type="binding site" evidence="4">
    <location>
        <position position="274"/>
    </location>
    <ligand>
        <name>S-adenosyl-L-methionine</name>
        <dbReference type="ChEBI" id="CHEBI:59789"/>
    </ligand>
</feature>
<dbReference type="PROSITE" id="PS01230">
    <property type="entry name" value="TRMA_1"/>
    <property type="match status" value="1"/>
</dbReference>
<proteinExistence type="inferred from homology"/>
<dbReference type="InterPro" id="IPR029063">
    <property type="entry name" value="SAM-dependent_MTases_sf"/>
</dbReference>
<comment type="similarity">
    <text evidence="4">Belongs to the class I-like SAM-binding methyltransferase superfamily. RNA M5U methyltransferase family.</text>
</comment>
<accession>A0A9Q9BE03</accession>
<evidence type="ECO:0000256" key="1">
    <source>
        <dbReference type="ARBA" id="ARBA00022603"/>
    </source>
</evidence>
<dbReference type="Gene3D" id="3.40.50.150">
    <property type="entry name" value="Vaccinia Virus protein VP39"/>
    <property type="match status" value="1"/>
</dbReference>
<dbReference type="RefSeq" id="WP_253716861.1">
    <property type="nucleotide sequence ID" value="NZ_CP051522.1"/>
</dbReference>
<keyword evidence="2 4" id="KW-0808">Transferase</keyword>
<dbReference type="Pfam" id="PF05958">
    <property type="entry name" value="tRNA_U5-meth_tr"/>
    <property type="match status" value="1"/>
</dbReference>
<dbReference type="AlphaFoldDB" id="A0A9Q9BE03"/>
<evidence type="ECO:0000256" key="4">
    <source>
        <dbReference type="PROSITE-ProRule" id="PRU01024"/>
    </source>
</evidence>
<dbReference type="SUPFAM" id="SSF50249">
    <property type="entry name" value="Nucleic acid-binding proteins"/>
    <property type="match status" value="1"/>
</dbReference>
<feature type="active site" evidence="5">
    <location>
        <position position="361"/>
    </location>
</feature>
<feature type="active site" description="Nucleophile" evidence="4">
    <location>
        <position position="361"/>
    </location>
</feature>
<dbReference type="EMBL" id="CP051635">
    <property type="protein sequence ID" value="UTC99271.1"/>
    <property type="molecule type" value="Genomic_DNA"/>
</dbReference>
<dbReference type="PROSITE" id="PS51687">
    <property type="entry name" value="SAM_MT_RNA_M5U"/>
    <property type="match status" value="1"/>
</dbReference>
<sequence length="422" mass="48219">MQKEIVKTKKMVFGASCIASLKDGKTVFVPYSLPDEVLEISIVKEHKNYTEGKIEKILEASPHRVEPRCPYFYACGGCNLQTADDEYQHFLRKSMALEALDRALGLNKEKAAFDKPALEKNFFEKSIFVSGPDWDYRARFQFYIDEDGSLSLKENKSSGSVKIKDCPIAVPAIRNLLKSNLKEYTPNSRIHIFSDGEKIFTQDNAKECEVRLTGKRIKFNPLGFFQSNLEMTEKLINTIFEYAEISSSVLDFYSGVGTFSLFAYDQAKEIHLVEHNKHALAYAQENFLINSLSNGIAREKKESGFPKIFYHALDGKNWTKTKESKLKFDTVFVDPPRSGIDKEALSWLCSSGTRQIFYISCDPVTFARDTASLLVSGYKLEKHFLFDFYPQTHHIETLGIFRKDGDNRLYCYKPQKIIGCNV</sequence>
<dbReference type="InterPro" id="IPR010280">
    <property type="entry name" value="U5_MeTrfase_fam"/>
</dbReference>
<keyword evidence="1 4" id="KW-0489">Methyltransferase</keyword>
<dbReference type="InterPro" id="IPR030390">
    <property type="entry name" value="MeTrfase_TrmA_AS"/>
</dbReference>
<name>A0A9Q9BE03_TREDN</name>
<dbReference type="Gene3D" id="2.40.50.140">
    <property type="entry name" value="Nucleic acid-binding proteins"/>
    <property type="match status" value="1"/>
</dbReference>
<reference evidence="6" key="1">
    <citation type="submission" date="2020-04" db="EMBL/GenBank/DDBJ databases">
        <title>Comparative genomics of oral phylogroup-2 Treponema strains.</title>
        <authorList>
            <person name="Zeng H."/>
            <person name="Chan Y.K."/>
            <person name="Watt R.M."/>
        </authorList>
    </citation>
    <scope>NUCLEOTIDE SEQUENCE</scope>
    <source>
        <strain evidence="6">OMZ 905</strain>
    </source>
</reference>
<gene>
    <name evidence="6" type="ORF">E4N86_00525</name>
</gene>
<feature type="binding site" evidence="4">
    <location>
        <position position="226"/>
    </location>
    <ligand>
        <name>S-adenosyl-L-methionine</name>
        <dbReference type="ChEBI" id="CHEBI:59789"/>
    </ligand>
</feature>
<dbReference type="Proteomes" id="UP001056981">
    <property type="component" value="Chromosome"/>
</dbReference>
<evidence type="ECO:0000313" key="7">
    <source>
        <dbReference type="Proteomes" id="UP001056981"/>
    </source>
</evidence>
<dbReference type="PANTHER" id="PTHR11061">
    <property type="entry name" value="RNA M5U METHYLTRANSFERASE"/>
    <property type="match status" value="1"/>
</dbReference>
<evidence type="ECO:0000256" key="3">
    <source>
        <dbReference type="ARBA" id="ARBA00022691"/>
    </source>
</evidence>
<dbReference type="InterPro" id="IPR012340">
    <property type="entry name" value="NA-bd_OB-fold"/>
</dbReference>
<dbReference type="SUPFAM" id="SSF53335">
    <property type="entry name" value="S-adenosyl-L-methionine-dependent methyltransferases"/>
    <property type="match status" value="1"/>
</dbReference>
<dbReference type="PANTHER" id="PTHR11061:SF30">
    <property type="entry name" value="TRNA (URACIL(54)-C(5))-METHYLTRANSFERASE"/>
    <property type="match status" value="1"/>
</dbReference>